<proteinExistence type="inferred from homology"/>
<dbReference type="PROSITE" id="PS50862">
    <property type="entry name" value="AA_TRNA_LIGASE_II"/>
    <property type="match status" value="1"/>
</dbReference>
<dbReference type="GeneID" id="97348126"/>
<sequence>MIKATVKELYRDPEAHLNEKVRITGWVRTSRDSKTFGFLEVNDGTFLKNVQVVYGDELPNFKDITKAAISSTVSIEGSIVLTPDMKQPFEMKAEQITIEGKSNSDYPLQKKKHSFEYLRTIAHLRPRTNTYSAVFRIRSLASYAIHNFFQEKGFIYAQTPVITGSDTEGAGEMFRVTTMDMNNVPKTDEGDVDFSKDFFNGEANLTVSGQLSAEAFALAFQKVYTFGPTFRAENSNTTRHAAEFWMVEPEVAFAELPDILDLAEAMIKHVIQYVLNEAPEEITFFNSFIDKTLIERLNTALNTDYARVTYTDAIEQLKESGEKFEYQPEWGADLQTEHERYLSEVIYKRPVFVTDYPKDIKAFYMRANDDGKTVAAADLLVPEIGELIGGSQREEREELLKERITEMGMDLKDYWWYLELRKYGETKHSGYGIGFERLIMYLTGMKNIRDVIPFPRTPGNAEF</sequence>
<dbReference type="GO" id="GO:0005737">
    <property type="term" value="C:cytoplasm"/>
    <property type="evidence" value="ECO:0007669"/>
    <property type="project" value="UniProtKB-SubCell"/>
</dbReference>
<dbReference type="Gene3D" id="2.40.50.140">
    <property type="entry name" value="Nucleic acid-binding proteins"/>
    <property type="match status" value="1"/>
</dbReference>
<dbReference type="InterPro" id="IPR004522">
    <property type="entry name" value="Asn-tRNA-ligase"/>
</dbReference>
<dbReference type="AlphaFoldDB" id="A0A5D4SIB5"/>
<dbReference type="SUPFAM" id="SSF50249">
    <property type="entry name" value="Nucleic acid-binding proteins"/>
    <property type="match status" value="1"/>
</dbReference>
<dbReference type="SUPFAM" id="SSF55681">
    <property type="entry name" value="Class II aaRS and biotin synthetases"/>
    <property type="match status" value="1"/>
</dbReference>
<evidence type="ECO:0000256" key="7">
    <source>
        <dbReference type="ARBA" id="ARBA00023146"/>
    </source>
</evidence>
<dbReference type="InterPro" id="IPR012340">
    <property type="entry name" value="NA-bd_OB-fold"/>
</dbReference>
<dbReference type="Gene3D" id="3.30.930.10">
    <property type="entry name" value="Bira Bifunctional Protein, Domain 2"/>
    <property type="match status" value="1"/>
</dbReference>
<keyword evidence="6 8" id="KW-0648">Protein biosynthesis</keyword>
<comment type="catalytic activity">
    <reaction evidence="8">
        <text>tRNA(Asn) + L-asparagine + ATP = L-asparaginyl-tRNA(Asn) + AMP + diphosphate + H(+)</text>
        <dbReference type="Rhea" id="RHEA:11180"/>
        <dbReference type="Rhea" id="RHEA-COMP:9659"/>
        <dbReference type="Rhea" id="RHEA-COMP:9674"/>
        <dbReference type="ChEBI" id="CHEBI:15378"/>
        <dbReference type="ChEBI" id="CHEBI:30616"/>
        <dbReference type="ChEBI" id="CHEBI:33019"/>
        <dbReference type="ChEBI" id="CHEBI:58048"/>
        <dbReference type="ChEBI" id="CHEBI:78442"/>
        <dbReference type="ChEBI" id="CHEBI:78515"/>
        <dbReference type="ChEBI" id="CHEBI:456215"/>
        <dbReference type="EC" id="6.1.1.22"/>
    </reaction>
</comment>
<dbReference type="GO" id="GO:0006421">
    <property type="term" value="P:asparaginyl-tRNA aminoacylation"/>
    <property type="evidence" value="ECO:0007669"/>
    <property type="project" value="UniProtKB-UniRule"/>
</dbReference>
<comment type="caution">
    <text evidence="10">The sequence shown here is derived from an EMBL/GenBank/DDBJ whole genome shotgun (WGS) entry which is preliminary data.</text>
</comment>
<evidence type="ECO:0000256" key="8">
    <source>
        <dbReference type="HAMAP-Rule" id="MF_00534"/>
    </source>
</evidence>
<keyword evidence="3 8" id="KW-0436">Ligase</keyword>
<dbReference type="CDD" id="cd00776">
    <property type="entry name" value="AsxRS_core"/>
    <property type="match status" value="1"/>
</dbReference>
<dbReference type="InterPro" id="IPR045864">
    <property type="entry name" value="aa-tRNA-synth_II/BPL/LPL"/>
</dbReference>
<evidence type="ECO:0000256" key="4">
    <source>
        <dbReference type="ARBA" id="ARBA00022741"/>
    </source>
</evidence>
<comment type="subcellular location">
    <subcellularLocation>
        <location evidence="8">Cytoplasm</location>
    </subcellularLocation>
</comment>
<dbReference type="GO" id="GO:0004816">
    <property type="term" value="F:asparagine-tRNA ligase activity"/>
    <property type="evidence" value="ECO:0007669"/>
    <property type="project" value="UniProtKB-UniRule"/>
</dbReference>
<dbReference type="HAMAP" id="MF_00534">
    <property type="entry name" value="Asn_tRNA_synth"/>
    <property type="match status" value="1"/>
</dbReference>
<evidence type="ECO:0000256" key="3">
    <source>
        <dbReference type="ARBA" id="ARBA00022598"/>
    </source>
</evidence>
<keyword evidence="5 8" id="KW-0067">ATP-binding</keyword>
<dbReference type="PRINTS" id="PR01042">
    <property type="entry name" value="TRNASYNTHASP"/>
</dbReference>
<dbReference type="GO" id="GO:0016740">
    <property type="term" value="F:transferase activity"/>
    <property type="evidence" value="ECO:0007669"/>
    <property type="project" value="UniProtKB-ARBA"/>
</dbReference>
<keyword evidence="4 8" id="KW-0547">Nucleotide-binding</keyword>
<dbReference type="NCBIfam" id="NF003037">
    <property type="entry name" value="PRK03932.1"/>
    <property type="match status" value="1"/>
</dbReference>
<gene>
    <name evidence="8 10" type="primary">asnS</name>
    <name evidence="10" type="ORF">FZD47_17575</name>
</gene>
<dbReference type="InterPro" id="IPR004365">
    <property type="entry name" value="NA-bd_OB_tRNA"/>
</dbReference>
<dbReference type="InterPro" id="IPR006195">
    <property type="entry name" value="aa-tRNA-synth_II"/>
</dbReference>
<dbReference type="GO" id="GO:0140096">
    <property type="term" value="F:catalytic activity, acting on a protein"/>
    <property type="evidence" value="ECO:0007669"/>
    <property type="project" value="UniProtKB-ARBA"/>
</dbReference>
<dbReference type="Proteomes" id="UP000323732">
    <property type="component" value="Unassembled WGS sequence"/>
</dbReference>
<dbReference type="Pfam" id="PF01336">
    <property type="entry name" value="tRNA_anti-codon"/>
    <property type="match status" value="1"/>
</dbReference>
<dbReference type="InterPro" id="IPR004364">
    <property type="entry name" value="Aa-tRNA-synt_II"/>
</dbReference>
<dbReference type="CDD" id="cd04318">
    <property type="entry name" value="EcAsnRS_like_N"/>
    <property type="match status" value="1"/>
</dbReference>
<dbReference type="EMBL" id="VTES01000005">
    <property type="protein sequence ID" value="TYS61904.1"/>
    <property type="molecule type" value="Genomic_DNA"/>
</dbReference>
<name>A0A5D4SIB5_9BACI</name>
<dbReference type="NCBIfam" id="TIGR00457">
    <property type="entry name" value="asnS"/>
    <property type="match status" value="1"/>
</dbReference>
<evidence type="ECO:0000259" key="9">
    <source>
        <dbReference type="PROSITE" id="PS50862"/>
    </source>
</evidence>
<dbReference type="EC" id="6.1.1.22" evidence="8"/>
<dbReference type="InterPro" id="IPR002312">
    <property type="entry name" value="Asp/Asn-tRNA-synth_IIb"/>
</dbReference>
<dbReference type="FunFam" id="3.30.930.10:FF:000016">
    <property type="entry name" value="Asparagine--tRNA ligase"/>
    <property type="match status" value="1"/>
</dbReference>
<organism evidence="10 11">
    <name type="scientific">Bacillus infantis</name>
    <dbReference type="NCBI Taxonomy" id="324767"/>
    <lineage>
        <taxon>Bacteria</taxon>
        <taxon>Bacillati</taxon>
        <taxon>Bacillota</taxon>
        <taxon>Bacilli</taxon>
        <taxon>Bacillales</taxon>
        <taxon>Bacillaceae</taxon>
        <taxon>Bacillus</taxon>
    </lineage>
</organism>
<dbReference type="GO" id="GO:0003676">
    <property type="term" value="F:nucleic acid binding"/>
    <property type="evidence" value="ECO:0007669"/>
    <property type="project" value="InterPro"/>
</dbReference>
<dbReference type="GO" id="GO:0005524">
    <property type="term" value="F:ATP binding"/>
    <property type="evidence" value="ECO:0007669"/>
    <property type="project" value="UniProtKB-UniRule"/>
</dbReference>
<dbReference type="PANTHER" id="PTHR22594">
    <property type="entry name" value="ASPARTYL/LYSYL-TRNA SYNTHETASE"/>
    <property type="match status" value="1"/>
</dbReference>
<comment type="subunit">
    <text evidence="8">Homodimer.</text>
</comment>
<accession>A0A5D4SIB5</accession>
<feature type="domain" description="Aminoacyl-transfer RNA synthetases class-II family profile" evidence="9">
    <location>
        <begin position="135"/>
        <end position="453"/>
    </location>
</feature>
<evidence type="ECO:0000256" key="2">
    <source>
        <dbReference type="ARBA" id="ARBA00022490"/>
    </source>
</evidence>
<comment type="similarity">
    <text evidence="1 8">Belongs to the class-II aminoacyl-tRNA synthetase family.</text>
</comment>
<evidence type="ECO:0000313" key="11">
    <source>
        <dbReference type="Proteomes" id="UP000323732"/>
    </source>
</evidence>
<dbReference type="Pfam" id="PF00152">
    <property type="entry name" value="tRNA-synt_2"/>
    <property type="match status" value="1"/>
</dbReference>
<evidence type="ECO:0000313" key="10">
    <source>
        <dbReference type="EMBL" id="TYS61904.1"/>
    </source>
</evidence>
<evidence type="ECO:0000256" key="1">
    <source>
        <dbReference type="ARBA" id="ARBA00008226"/>
    </source>
</evidence>
<evidence type="ECO:0000256" key="6">
    <source>
        <dbReference type="ARBA" id="ARBA00022917"/>
    </source>
</evidence>
<keyword evidence="2 8" id="KW-0963">Cytoplasm</keyword>
<keyword evidence="7 8" id="KW-0030">Aminoacyl-tRNA synthetase</keyword>
<reference evidence="10 11" key="1">
    <citation type="submission" date="2019-08" db="EMBL/GenBank/DDBJ databases">
        <title>Bacillus genomes from the desert of Cuatro Cienegas, Coahuila.</title>
        <authorList>
            <person name="Olmedo-Alvarez G."/>
        </authorList>
    </citation>
    <scope>NUCLEOTIDE SEQUENCE [LARGE SCALE GENOMIC DNA]</scope>
    <source>
        <strain evidence="10 11">CH37_1T</strain>
    </source>
</reference>
<evidence type="ECO:0000256" key="5">
    <source>
        <dbReference type="ARBA" id="ARBA00022840"/>
    </source>
</evidence>
<protein>
    <recommendedName>
        <fullName evidence="8">Asparagine--tRNA ligase</fullName>
        <ecNumber evidence="8">6.1.1.22</ecNumber>
    </recommendedName>
    <alternativeName>
        <fullName evidence="8">Asparaginyl-tRNA synthetase</fullName>
        <shortName evidence="8">AsnRS</shortName>
    </alternativeName>
</protein>
<dbReference type="PANTHER" id="PTHR22594:SF34">
    <property type="entry name" value="ASPARAGINE--TRNA LIGASE, MITOCHONDRIAL-RELATED"/>
    <property type="match status" value="1"/>
</dbReference>
<dbReference type="RefSeq" id="WP_009791976.1">
    <property type="nucleotide sequence ID" value="NZ_CP160000.1"/>
</dbReference>